<evidence type="ECO:0000256" key="1">
    <source>
        <dbReference type="SAM" id="Coils"/>
    </source>
</evidence>
<protein>
    <submittedName>
        <fullName evidence="2">Flagellar protein</fullName>
    </submittedName>
</protein>
<comment type="caution">
    <text evidence="2">The sequence shown here is derived from an EMBL/GenBank/DDBJ whole genome shotgun (WGS) entry which is preliminary data.</text>
</comment>
<keyword evidence="3" id="KW-1185">Reference proteome</keyword>
<dbReference type="EMBL" id="JXAK01000018">
    <property type="protein sequence ID" value="KIL40647.1"/>
    <property type="molecule type" value="Genomic_DNA"/>
</dbReference>
<sequence length="141" mass="16332">MGLNNVGNCSRCGKLYMKGIHEYCPSCMKDIEEQYEKCYKYLRENRQSTFPELSEATGVSIRQITKFVREGRISLANHPNMSYECEVCGAAIREGAMCDSCRQKLLKDASHVLQDSQKKLEQQKSDLQKSFNIKDRLRERH</sequence>
<keyword evidence="2" id="KW-0966">Cell projection</keyword>
<name>A0ABR5AJX4_9BACL</name>
<keyword evidence="1" id="KW-0175">Coiled coil</keyword>
<accession>A0ABR5AJX4</accession>
<keyword evidence="2" id="KW-0969">Cilium</keyword>
<organism evidence="2 3">
    <name type="scientific">Gordoniibacillus kamchatkensis</name>
    <dbReference type="NCBI Taxonomy" id="1590651"/>
    <lineage>
        <taxon>Bacteria</taxon>
        <taxon>Bacillati</taxon>
        <taxon>Bacillota</taxon>
        <taxon>Bacilli</taxon>
        <taxon>Bacillales</taxon>
        <taxon>Paenibacillaceae</taxon>
        <taxon>Gordoniibacillus</taxon>
    </lineage>
</organism>
<proteinExistence type="predicted"/>
<evidence type="ECO:0000313" key="2">
    <source>
        <dbReference type="EMBL" id="KIL40647.1"/>
    </source>
</evidence>
<dbReference type="NCBIfam" id="TIGR03826">
    <property type="entry name" value="YvyF"/>
    <property type="match status" value="1"/>
</dbReference>
<gene>
    <name evidence="2" type="ORF">SD70_12065</name>
</gene>
<feature type="coiled-coil region" evidence="1">
    <location>
        <begin position="106"/>
        <end position="140"/>
    </location>
</feature>
<keyword evidence="2" id="KW-0282">Flagellum</keyword>
<dbReference type="Proteomes" id="UP000031967">
    <property type="component" value="Unassembled WGS sequence"/>
</dbReference>
<dbReference type="InterPro" id="IPR022258">
    <property type="entry name" value="Flagellar_operon_YvyF"/>
</dbReference>
<reference evidence="2 3" key="1">
    <citation type="submission" date="2014-12" db="EMBL/GenBank/DDBJ databases">
        <title>Draft genome sequence of Paenibacillus kamchatkensis strain B-2647.</title>
        <authorList>
            <person name="Karlyshev A.V."/>
            <person name="Kudryashova E.B."/>
        </authorList>
    </citation>
    <scope>NUCLEOTIDE SEQUENCE [LARGE SCALE GENOMIC DNA]</scope>
    <source>
        <strain evidence="2 3">VKM B-2647</strain>
    </source>
</reference>
<evidence type="ECO:0000313" key="3">
    <source>
        <dbReference type="Proteomes" id="UP000031967"/>
    </source>
</evidence>